<protein>
    <submittedName>
        <fullName evidence="4">Efflux transporter outer membrane subunit</fullName>
    </submittedName>
</protein>
<dbReference type="Pfam" id="PF02321">
    <property type="entry name" value="OEP"/>
    <property type="match status" value="2"/>
</dbReference>
<name>A0AB35I021_MICTH</name>
<dbReference type="SUPFAM" id="SSF56954">
    <property type="entry name" value="Outer membrane efflux proteins (OEP)"/>
    <property type="match status" value="1"/>
</dbReference>
<evidence type="ECO:0000313" key="4">
    <source>
        <dbReference type="EMBL" id="MCX2803172.1"/>
    </source>
</evidence>
<organism evidence="4 5">
    <name type="scientific">Microbulbifer thermotolerans</name>
    <dbReference type="NCBI Taxonomy" id="252514"/>
    <lineage>
        <taxon>Bacteria</taxon>
        <taxon>Pseudomonadati</taxon>
        <taxon>Pseudomonadota</taxon>
        <taxon>Gammaproteobacteria</taxon>
        <taxon>Cellvibrionales</taxon>
        <taxon>Microbulbiferaceae</taxon>
        <taxon>Microbulbifer</taxon>
    </lineage>
</organism>
<evidence type="ECO:0000256" key="3">
    <source>
        <dbReference type="SAM" id="Coils"/>
    </source>
</evidence>
<dbReference type="NCBIfam" id="TIGR01845">
    <property type="entry name" value="outer_NodT"/>
    <property type="match status" value="1"/>
</dbReference>
<proteinExistence type="inferred from homology"/>
<dbReference type="GO" id="GO:0009279">
    <property type="term" value="C:cell outer membrane"/>
    <property type="evidence" value="ECO:0007669"/>
    <property type="project" value="UniProtKB-SubCell"/>
</dbReference>
<gene>
    <name evidence="4" type="ORF">OQJ68_15365</name>
</gene>
<dbReference type="Gene3D" id="1.20.1600.10">
    <property type="entry name" value="Outer membrane efflux proteins (OEP)"/>
    <property type="match status" value="1"/>
</dbReference>
<keyword evidence="2" id="KW-0472">Membrane</keyword>
<comment type="subcellular location">
    <subcellularLocation>
        <location evidence="2">Cell outer membrane</location>
        <topology evidence="2">Lipid-anchor</topology>
    </subcellularLocation>
</comment>
<accession>A0AB35I021</accession>
<dbReference type="Gene3D" id="2.20.200.10">
    <property type="entry name" value="Outer membrane efflux proteins (OEP)"/>
    <property type="match status" value="1"/>
</dbReference>
<dbReference type="RefSeq" id="WP_266044045.1">
    <property type="nucleotide sequence ID" value="NZ_JAPHQB010000035.1"/>
</dbReference>
<dbReference type="InterPro" id="IPR003423">
    <property type="entry name" value="OMP_efflux"/>
</dbReference>
<evidence type="ECO:0000313" key="5">
    <source>
        <dbReference type="Proteomes" id="UP001209730"/>
    </source>
</evidence>
<evidence type="ECO:0000256" key="2">
    <source>
        <dbReference type="RuleBase" id="RU362097"/>
    </source>
</evidence>
<comment type="caution">
    <text evidence="4">The sequence shown here is derived from an EMBL/GenBank/DDBJ whole genome shotgun (WGS) entry which is preliminary data.</text>
</comment>
<dbReference type="AlphaFoldDB" id="A0AB35I021"/>
<dbReference type="PANTHER" id="PTHR30203:SF23">
    <property type="entry name" value="OUTER MEMBRANE EFFLUX PROTEIN"/>
    <property type="match status" value="1"/>
</dbReference>
<keyword evidence="2" id="KW-0449">Lipoprotein</keyword>
<keyword evidence="2" id="KW-0564">Palmitate</keyword>
<keyword evidence="2" id="KW-0812">Transmembrane</keyword>
<feature type="coiled-coil region" evidence="3">
    <location>
        <begin position="210"/>
        <end position="237"/>
    </location>
</feature>
<keyword evidence="2" id="KW-1134">Transmembrane beta strand</keyword>
<keyword evidence="3" id="KW-0175">Coiled coil</keyword>
<dbReference type="GO" id="GO:0015562">
    <property type="term" value="F:efflux transmembrane transporter activity"/>
    <property type="evidence" value="ECO:0007669"/>
    <property type="project" value="InterPro"/>
</dbReference>
<dbReference type="InterPro" id="IPR010131">
    <property type="entry name" value="MdtP/NodT-like"/>
</dbReference>
<dbReference type="Proteomes" id="UP001209730">
    <property type="component" value="Unassembled WGS sequence"/>
</dbReference>
<evidence type="ECO:0000256" key="1">
    <source>
        <dbReference type="ARBA" id="ARBA00007613"/>
    </source>
</evidence>
<reference evidence="4" key="1">
    <citation type="submission" date="2022-11" db="EMBL/GenBank/DDBJ databases">
        <title>Chitin-degrading and fungicidal potential of chitinolytic bacterial strains from marine environment of the Pacific Ocean regions.</title>
        <authorList>
            <person name="Pentekhina I."/>
            <person name="Nedashkovskaya O."/>
            <person name="Seitkalieva A."/>
            <person name="Podvolotskaya A."/>
            <person name="Tekutyeva L."/>
            <person name="Balabanova L."/>
        </authorList>
    </citation>
    <scope>NUCLEOTIDE SEQUENCE</scope>
    <source>
        <strain evidence="4">KMM 6838</strain>
    </source>
</reference>
<dbReference type="EMBL" id="JAPHQB010000035">
    <property type="protein sequence ID" value="MCX2803172.1"/>
    <property type="molecule type" value="Genomic_DNA"/>
</dbReference>
<comment type="similarity">
    <text evidence="1 2">Belongs to the outer membrane factor (OMF) (TC 1.B.17) family.</text>
</comment>
<sequence length="465" mass="50737">MVLALAGCALRPPPSQPEILASALPAETVIPHEWIADRYPGAVTNDWLSAFNDPVLDAILAEALANNLDLLQAADKVEVARQMVTVVGAKLLPQIGGKIAGKRTHDFGDEDYIKHTHSHTVAALNIAWEMDVWGRLRSQRAAAEAEYDAGVFEYAYAQQSLAATVALNWYLTTETYQLLQLAERAVEIYAGLLQLAEIRRDSGKSTDLDVVDARARMETAMSELQSARIDFDRARRTLEVLLGRYPAAEIQAAPHYPPLPPPVAAGLPATLLERRPDILAAEYRVLAAFRKREAVRLALLPDFSLSLTAERLGDHLLEVLHLSPYRASVEMGATVPIYEGGALCAYLNIATAEQAQAVAHYGSVVLNAFREVENAIASEALLARQLEYAQRALVDRTRAVEIARVQYRAGRRDLLWVEELQAGQIAAEAKVIQLRNARIANRIRLHLALGGSFGGGLAAPGGLSK</sequence>
<dbReference type="PANTHER" id="PTHR30203">
    <property type="entry name" value="OUTER MEMBRANE CATION EFFLUX PROTEIN"/>
    <property type="match status" value="1"/>
</dbReference>